<dbReference type="AlphaFoldDB" id="A0A6J4H601"/>
<gene>
    <name evidence="1" type="ORF">AVDCRST_MAG42-303</name>
</gene>
<sequence length="50" mass="5616">ESLVCLDRRRARRHLDFRAGSARGDFALSASALDRRDHLPPRLAGEEVSL</sequence>
<proteinExistence type="predicted"/>
<name>A0A6J4H601_9BACT</name>
<protein>
    <submittedName>
        <fullName evidence="1">Uncharacterized protein</fullName>
    </submittedName>
</protein>
<reference evidence="1" key="1">
    <citation type="submission" date="2020-02" db="EMBL/GenBank/DDBJ databases">
        <authorList>
            <person name="Meier V. D."/>
        </authorList>
    </citation>
    <scope>NUCLEOTIDE SEQUENCE</scope>
    <source>
        <strain evidence="1">AVDCRST_MAG42</strain>
    </source>
</reference>
<organism evidence="1">
    <name type="scientific">uncultured Chthoniobacterales bacterium</name>
    <dbReference type="NCBI Taxonomy" id="1836801"/>
    <lineage>
        <taxon>Bacteria</taxon>
        <taxon>Pseudomonadati</taxon>
        <taxon>Verrucomicrobiota</taxon>
        <taxon>Spartobacteria</taxon>
        <taxon>Chthoniobacterales</taxon>
        <taxon>environmental samples</taxon>
    </lineage>
</organism>
<feature type="non-terminal residue" evidence="1">
    <location>
        <position position="1"/>
    </location>
</feature>
<accession>A0A6J4H601</accession>
<dbReference type="EMBL" id="CADCTA010000018">
    <property type="protein sequence ID" value="CAA9215866.1"/>
    <property type="molecule type" value="Genomic_DNA"/>
</dbReference>
<evidence type="ECO:0000313" key="1">
    <source>
        <dbReference type="EMBL" id="CAA9215866.1"/>
    </source>
</evidence>
<feature type="non-terminal residue" evidence="1">
    <location>
        <position position="50"/>
    </location>
</feature>